<evidence type="ECO:0000259" key="1">
    <source>
        <dbReference type="Pfam" id="PF16976"/>
    </source>
</evidence>
<organism evidence="2 3">
    <name type="scientific">Vibrio hippocampi</name>
    <dbReference type="NCBI Taxonomy" id="654686"/>
    <lineage>
        <taxon>Bacteria</taxon>
        <taxon>Pseudomonadati</taxon>
        <taxon>Pseudomonadota</taxon>
        <taxon>Gammaproteobacteria</taxon>
        <taxon>Vibrionales</taxon>
        <taxon>Vibrionaceae</taxon>
        <taxon>Vibrio</taxon>
    </lineage>
</organism>
<name>A0ABN8DRR0_9VIBR</name>
<gene>
    <name evidence="2" type="ORF">VHP8226_03447</name>
</gene>
<reference evidence="2" key="1">
    <citation type="submission" date="2021-12" db="EMBL/GenBank/DDBJ databases">
        <authorList>
            <person name="Rodrigo-Torres L."/>
            <person name="Arahal R. D."/>
            <person name="Lucena T."/>
        </authorList>
    </citation>
    <scope>NUCLEOTIDE SEQUENCE</scope>
    <source>
        <strain evidence="2">CECT 8226</strain>
    </source>
</reference>
<keyword evidence="3" id="KW-1185">Reference proteome</keyword>
<dbReference type="InterPro" id="IPR031571">
    <property type="entry name" value="RcpC_dom"/>
</dbReference>
<protein>
    <recommendedName>
        <fullName evidence="1">Flp pilus assembly protein RcpC/CpaB domain-containing protein</fullName>
    </recommendedName>
</protein>
<evidence type="ECO:0000313" key="2">
    <source>
        <dbReference type="EMBL" id="CAH0529692.1"/>
    </source>
</evidence>
<feature type="domain" description="Flp pilus assembly protein RcpC/CpaB" evidence="1">
    <location>
        <begin position="122"/>
        <end position="233"/>
    </location>
</feature>
<sequence length="273" mass="30651">MRSRIVLVVALLALGIGVKGVLDLLAQPNNTNVAVNNEQKEPETYITVWQLNQNVKKGQVLNIDMVEKRQLPLNQALELGEKKDIVLDFDPSTLINISLDKGRYMLPEYQTKKSQPGYVDLLVTEGMTLYPLQVTTSNLVKDYIRPGSFIDILTVSSPNSNLAVNADKPKRFRGIKSSVFLKHVKVLNIGNETENESIQARSPVKEEGKTTVVIEVHPDQLTKLALAQRTMHIEIYRSQTYQQPTYAEVRNIMDNYMGIEELRGGVDSEGESL</sequence>
<dbReference type="EMBL" id="CAKLCM010000003">
    <property type="protein sequence ID" value="CAH0529692.1"/>
    <property type="molecule type" value="Genomic_DNA"/>
</dbReference>
<dbReference type="Pfam" id="PF16976">
    <property type="entry name" value="RcpC"/>
    <property type="match status" value="1"/>
</dbReference>
<dbReference type="RefSeq" id="WP_237486271.1">
    <property type="nucleotide sequence ID" value="NZ_CAKLCM010000003.1"/>
</dbReference>
<accession>A0ABN8DRR0</accession>
<evidence type="ECO:0000313" key="3">
    <source>
        <dbReference type="Proteomes" id="UP000838160"/>
    </source>
</evidence>
<comment type="caution">
    <text evidence="2">The sequence shown here is derived from an EMBL/GenBank/DDBJ whole genome shotgun (WGS) entry which is preliminary data.</text>
</comment>
<proteinExistence type="predicted"/>
<dbReference type="Proteomes" id="UP000838160">
    <property type="component" value="Unassembled WGS sequence"/>
</dbReference>